<feature type="transmembrane region" description="Helical" evidence="1">
    <location>
        <begin position="43"/>
        <end position="63"/>
    </location>
</feature>
<proteinExistence type="predicted"/>
<dbReference type="Pfam" id="PF10067">
    <property type="entry name" value="DUF2306"/>
    <property type="match status" value="1"/>
</dbReference>
<keyword evidence="3" id="KW-1185">Reference proteome</keyword>
<evidence type="ECO:0000313" key="3">
    <source>
        <dbReference type="Proteomes" id="UP000219452"/>
    </source>
</evidence>
<keyword evidence="1" id="KW-1133">Transmembrane helix</keyword>
<dbReference type="EMBL" id="OCNH01000001">
    <property type="protein sequence ID" value="SOD79822.1"/>
    <property type="molecule type" value="Genomic_DNA"/>
</dbReference>
<feature type="transmembrane region" description="Helical" evidence="1">
    <location>
        <begin position="101"/>
        <end position="117"/>
    </location>
</feature>
<feature type="transmembrane region" description="Helical" evidence="1">
    <location>
        <begin position="69"/>
        <end position="89"/>
    </location>
</feature>
<feature type="transmembrane region" description="Helical" evidence="1">
    <location>
        <begin position="129"/>
        <end position="148"/>
    </location>
</feature>
<reference evidence="3" key="1">
    <citation type="submission" date="2017-09" db="EMBL/GenBank/DDBJ databases">
        <authorList>
            <person name="Varghese N."/>
            <person name="Submissions S."/>
        </authorList>
    </citation>
    <scope>NUCLEOTIDE SEQUENCE [LARGE SCALE GENOMIC DNA]</scope>
    <source>
        <strain evidence="3">DSM 29961</strain>
    </source>
</reference>
<dbReference type="Proteomes" id="UP000219452">
    <property type="component" value="Unassembled WGS sequence"/>
</dbReference>
<feature type="transmembrane region" description="Helical" evidence="1">
    <location>
        <begin position="12"/>
        <end position="31"/>
    </location>
</feature>
<keyword evidence="1" id="KW-0812">Transmembrane</keyword>
<accession>A0A286F9E1</accession>
<dbReference type="RefSeq" id="WP_097124784.1">
    <property type="nucleotide sequence ID" value="NZ_OCNH01000001.1"/>
</dbReference>
<dbReference type="InterPro" id="IPR018750">
    <property type="entry name" value="DUF2306_membrane"/>
</dbReference>
<name>A0A286F9E1_9BACT</name>
<organism evidence="2 3">
    <name type="scientific">Spirosoma fluviale</name>
    <dbReference type="NCBI Taxonomy" id="1597977"/>
    <lineage>
        <taxon>Bacteria</taxon>
        <taxon>Pseudomonadati</taxon>
        <taxon>Bacteroidota</taxon>
        <taxon>Cytophagia</taxon>
        <taxon>Cytophagales</taxon>
        <taxon>Cytophagaceae</taxon>
        <taxon>Spirosoma</taxon>
    </lineage>
</organism>
<protein>
    <submittedName>
        <fullName evidence="2">Predicted membrane protein</fullName>
    </submittedName>
</protein>
<gene>
    <name evidence="2" type="ORF">SAMN06269250_1110</name>
</gene>
<dbReference type="OrthoDB" id="6385003at2"/>
<keyword evidence="1" id="KW-0472">Membrane</keyword>
<dbReference type="AlphaFoldDB" id="A0A286F9E1"/>
<sequence length="171" mass="18838">MIISFLHSTTGTTHLISALAAMLLGAFVVLLAKGTRIHKRIGYGYVGAMILVNVTAFMLYHLFGTFGPFHIAAIISSTGIVGGMVPVLARHRFPNWKSYHYYFMNWSVVGLYAAFWAESLVRLFPMNRFWPVVALATGLTTGLGSYLINRNKSKFFGSAVEESVPDPSSLN</sequence>
<evidence type="ECO:0000313" key="2">
    <source>
        <dbReference type="EMBL" id="SOD79822.1"/>
    </source>
</evidence>
<evidence type="ECO:0000256" key="1">
    <source>
        <dbReference type="SAM" id="Phobius"/>
    </source>
</evidence>